<dbReference type="STRING" id="6205.A0A0R3WUU3"/>
<name>A0A0R3WUU3_HYDTA</name>
<feature type="domain" description="Transmembrane protein family 132 fourth" evidence="1">
    <location>
        <begin position="37"/>
        <end position="129"/>
    </location>
</feature>
<reference evidence="4" key="1">
    <citation type="submission" date="2017-02" db="UniProtKB">
        <authorList>
            <consortium name="WormBaseParasite"/>
        </authorList>
    </citation>
    <scope>IDENTIFICATION</scope>
</reference>
<dbReference type="EMBL" id="UYWX01004649">
    <property type="protein sequence ID" value="VDM25101.1"/>
    <property type="molecule type" value="Genomic_DNA"/>
</dbReference>
<evidence type="ECO:0000259" key="1">
    <source>
        <dbReference type="Pfam" id="PF16070"/>
    </source>
</evidence>
<dbReference type="AlphaFoldDB" id="A0A0R3WUU3"/>
<dbReference type="InterPro" id="IPR031437">
    <property type="entry name" value="Ig_TMEM132_4th"/>
</dbReference>
<proteinExistence type="predicted"/>
<dbReference type="OrthoDB" id="10026202at2759"/>
<dbReference type="Pfam" id="PF16070">
    <property type="entry name" value="Ig_TMEM132_4th"/>
    <property type="match status" value="1"/>
</dbReference>
<organism evidence="4">
    <name type="scientific">Hydatigena taeniaeformis</name>
    <name type="common">Feline tapeworm</name>
    <name type="synonym">Taenia taeniaeformis</name>
    <dbReference type="NCBI Taxonomy" id="6205"/>
    <lineage>
        <taxon>Eukaryota</taxon>
        <taxon>Metazoa</taxon>
        <taxon>Spiralia</taxon>
        <taxon>Lophotrochozoa</taxon>
        <taxon>Platyhelminthes</taxon>
        <taxon>Cestoda</taxon>
        <taxon>Eucestoda</taxon>
        <taxon>Cyclophyllidea</taxon>
        <taxon>Taeniidae</taxon>
        <taxon>Hydatigera</taxon>
    </lineage>
</organism>
<evidence type="ECO:0000313" key="2">
    <source>
        <dbReference type="EMBL" id="VDM25101.1"/>
    </source>
</evidence>
<protein>
    <submittedName>
        <fullName evidence="4">TMEM132 domain-containing protein</fullName>
    </submittedName>
</protein>
<dbReference type="PANTHER" id="PTHR13388:SF11">
    <property type="entry name" value="DETONATOR, ISOFORM E"/>
    <property type="match status" value="1"/>
</dbReference>
<dbReference type="WBParaSite" id="TTAC_0000453301-mRNA-1">
    <property type="protein sequence ID" value="TTAC_0000453301-mRNA-1"/>
    <property type="gene ID" value="TTAC_0000453301"/>
</dbReference>
<evidence type="ECO:0000313" key="4">
    <source>
        <dbReference type="WBParaSite" id="TTAC_0000453301-mRNA-1"/>
    </source>
</evidence>
<evidence type="ECO:0000313" key="3">
    <source>
        <dbReference type="Proteomes" id="UP000274429"/>
    </source>
</evidence>
<reference evidence="2 3" key="2">
    <citation type="submission" date="2018-11" db="EMBL/GenBank/DDBJ databases">
        <authorList>
            <consortium name="Pathogen Informatics"/>
        </authorList>
    </citation>
    <scope>NUCLEOTIDE SEQUENCE [LARGE SCALE GENOMIC DNA]</scope>
</reference>
<dbReference type="InterPro" id="IPR026307">
    <property type="entry name" value="TMEM132"/>
</dbReference>
<accession>A0A0R3WUU3</accession>
<sequence length="176" mass="18982">MFSKKGKKRITGVGLESLTVWKAGWRIGMANLSLNYNSTSLVNTAVLSGYPTRHPVWVFGLTHGHELRDVTTRSTCHTNDESVAHFPREACSEGFTFSGGELGGSEGLTLVAKVDRTSASETVTVWFPQQPHGVALVIENPRDGPTSIPSAIATATGSYSLHEYSTTSIMLRSLAE</sequence>
<keyword evidence="3" id="KW-1185">Reference proteome</keyword>
<gene>
    <name evidence="2" type="ORF">TTAC_LOCUS4518</name>
</gene>
<dbReference type="PANTHER" id="PTHR13388">
    <property type="entry name" value="DETONATOR, ISOFORM E"/>
    <property type="match status" value="1"/>
</dbReference>
<dbReference type="Proteomes" id="UP000274429">
    <property type="component" value="Unassembled WGS sequence"/>
</dbReference>